<dbReference type="GO" id="GO:0030288">
    <property type="term" value="C:outer membrane-bounded periplasmic space"/>
    <property type="evidence" value="ECO:0007669"/>
    <property type="project" value="TreeGrafter"/>
</dbReference>
<dbReference type="InterPro" id="IPR058792">
    <property type="entry name" value="Beta-barrel_RND_2"/>
</dbReference>
<evidence type="ECO:0000313" key="9">
    <source>
        <dbReference type="Proteomes" id="UP001217500"/>
    </source>
</evidence>
<dbReference type="PANTHER" id="PTHR30097:SF15">
    <property type="entry name" value="CATION EFFLUX SYSTEM PROTEIN CUSB"/>
    <property type="match status" value="1"/>
</dbReference>
<protein>
    <submittedName>
        <fullName evidence="8">Efflux RND transporter periplasmic adaptor subunit</fullName>
    </submittedName>
</protein>
<dbReference type="InterPro" id="IPR058649">
    <property type="entry name" value="CzcB_C"/>
</dbReference>
<feature type="domain" description="CzcB-like C-terminal circularly permuted SH3-like" evidence="7">
    <location>
        <begin position="341"/>
        <end position="401"/>
    </location>
</feature>
<keyword evidence="3" id="KW-0732">Signal</keyword>
<dbReference type="Pfam" id="PF25919">
    <property type="entry name" value="BSH_CusB"/>
    <property type="match status" value="1"/>
</dbReference>
<keyword evidence="2" id="KW-0813">Transport</keyword>
<dbReference type="InterPro" id="IPR006143">
    <property type="entry name" value="RND_pump_MFP"/>
</dbReference>
<comment type="similarity">
    <text evidence="1">Belongs to the membrane fusion protein (MFP) (TC 8.A.1) family.</text>
</comment>
<evidence type="ECO:0000256" key="1">
    <source>
        <dbReference type="ARBA" id="ARBA00009477"/>
    </source>
</evidence>
<keyword evidence="4" id="KW-0406">Ion transport</keyword>
<dbReference type="InterPro" id="IPR058790">
    <property type="entry name" value="BSH_CusB"/>
</dbReference>
<dbReference type="GO" id="GO:0022857">
    <property type="term" value="F:transmembrane transporter activity"/>
    <property type="evidence" value="ECO:0007669"/>
    <property type="project" value="InterPro"/>
</dbReference>
<dbReference type="RefSeq" id="WP_289502922.1">
    <property type="nucleotide sequence ID" value="NZ_CP116805.1"/>
</dbReference>
<dbReference type="Gene3D" id="2.40.420.20">
    <property type="match status" value="1"/>
</dbReference>
<accession>A0AAE9XR75</accession>
<dbReference type="Pfam" id="PF25954">
    <property type="entry name" value="Beta-barrel_RND_2"/>
    <property type="match status" value="1"/>
</dbReference>
<dbReference type="NCBIfam" id="TIGR01730">
    <property type="entry name" value="RND_mfp"/>
    <property type="match status" value="1"/>
</dbReference>
<dbReference type="GO" id="GO:0016020">
    <property type="term" value="C:membrane"/>
    <property type="evidence" value="ECO:0007669"/>
    <property type="project" value="InterPro"/>
</dbReference>
<dbReference type="AlphaFoldDB" id="A0AAE9XR75"/>
<name>A0AAE9XR75_9PROT</name>
<keyword evidence="9" id="KW-1185">Reference proteome</keyword>
<evidence type="ECO:0000256" key="4">
    <source>
        <dbReference type="ARBA" id="ARBA00023065"/>
    </source>
</evidence>
<dbReference type="Gene3D" id="2.40.30.170">
    <property type="match status" value="1"/>
</dbReference>
<dbReference type="FunFam" id="2.40.420.20:FF:000003">
    <property type="entry name" value="Cation efflux system protein cusB"/>
    <property type="match status" value="1"/>
</dbReference>
<dbReference type="SUPFAM" id="SSF111369">
    <property type="entry name" value="HlyD-like secretion proteins"/>
    <property type="match status" value="1"/>
</dbReference>
<evidence type="ECO:0000259" key="6">
    <source>
        <dbReference type="Pfam" id="PF25954"/>
    </source>
</evidence>
<dbReference type="Pfam" id="PF25975">
    <property type="entry name" value="CzcB_C"/>
    <property type="match status" value="1"/>
</dbReference>
<reference evidence="8" key="1">
    <citation type="submission" date="2023-01" db="EMBL/GenBank/DDBJ databases">
        <title>The genome sequence of Kordiimonadaceae bacterium 6D33.</title>
        <authorList>
            <person name="Liu Y."/>
        </authorList>
    </citation>
    <scope>NUCLEOTIDE SEQUENCE</scope>
    <source>
        <strain evidence="8">6D33</strain>
    </source>
</reference>
<evidence type="ECO:0000259" key="5">
    <source>
        <dbReference type="Pfam" id="PF25919"/>
    </source>
</evidence>
<sequence>MTILKKRPIRAALLGVLVLGGIALAISFSDLRHAFLHEDMTADMATSDAPAAKGERRILYYRNPMGMPDISSVPKQDSMGMDYIPVYADEASAEGTVKVPVEKVQRAGVRTAPVRSTILSRTIRGSGTLTMNESRVSVATAKFDGFVSKLKVRTTGERVTAGEPLMTVWIESPDVLRKMADLASLKTGNRTAKLAADNLRQFDIPEADIAAIAKNGGSSRIVTLNAPSTGTVMQKPAMDGMRFAAGAPLFQISDLSELWAEIEVPEQDLGLIRKGQSVTLRLPSRPGEVFEGKVSFIYPDINMASRSGRVRVVVANADGALQTGLFVHAGIAAHLDADPVLAVPTAAVIDDGKRQVVFVARGDGIFEPRDVALGGRAGDLIEIRDGVDEGEEVVTHGTFLIDAESKLQSALAAFSAKGEDQ</sequence>
<dbReference type="FunFam" id="2.40.30.170:FF:000010">
    <property type="entry name" value="Efflux RND transporter periplasmic adaptor subunit"/>
    <property type="match status" value="1"/>
</dbReference>
<evidence type="ECO:0000313" key="8">
    <source>
        <dbReference type="EMBL" id="WCL53410.1"/>
    </source>
</evidence>
<organism evidence="8 9">
    <name type="scientific">Gimibacter soli</name>
    <dbReference type="NCBI Taxonomy" id="3024400"/>
    <lineage>
        <taxon>Bacteria</taxon>
        <taxon>Pseudomonadati</taxon>
        <taxon>Pseudomonadota</taxon>
        <taxon>Alphaproteobacteria</taxon>
        <taxon>Kordiimonadales</taxon>
        <taxon>Temperatibacteraceae</taxon>
        <taxon>Gimibacter</taxon>
    </lineage>
</organism>
<dbReference type="EMBL" id="CP116805">
    <property type="protein sequence ID" value="WCL53410.1"/>
    <property type="molecule type" value="Genomic_DNA"/>
</dbReference>
<dbReference type="GO" id="GO:0046914">
    <property type="term" value="F:transition metal ion binding"/>
    <property type="evidence" value="ECO:0007669"/>
    <property type="project" value="TreeGrafter"/>
</dbReference>
<dbReference type="KEGG" id="gso:PH603_12760"/>
<dbReference type="GO" id="GO:0015679">
    <property type="term" value="P:plasma membrane copper ion transport"/>
    <property type="evidence" value="ECO:0007669"/>
    <property type="project" value="TreeGrafter"/>
</dbReference>
<proteinExistence type="inferred from homology"/>
<gene>
    <name evidence="8" type="ORF">PH603_12760</name>
</gene>
<evidence type="ECO:0000256" key="2">
    <source>
        <dbReference type="ARBA" id="ARBA00022448"/>
    </source>
</evidence>
<dbReference type="InterPro" id="IPR051909">
    <property type="entry name" value="MFP_Cation_Efflux"/>
</dbReference>
<dbReference type="PANTHER" id="PTHR30097">
    <property type="entry name" value="CATION EFFLUX SYSTEM PROTEIN CUSB"/>
    <property type="match status" value="1"/>
</dbReference>
<evidence type="ECO:0000259" key="7">
    <source>
        <dbReference type="Pfam" id="PF25975"/>
    </source>
</evidence>
<feature type="domain" description="CusB-like barrel-sandwich hybrid" evidence="5">
    <location>
        <begin position="137"/>
        <end position="252"/>
    </location>
</feature>
<evidence type="ECO:0000256" key="3">
    <source>
        <dbReference type="ARBA" id="ARBA00022729"/>
    </source>
</evidence>
<dbReference type="GO" id="GO:0060003">
    <property type="term" value="P:copper ion export"/>
    <property type="evidence" value="ECO:0007669"/>
    <property type="project" value="TreeGrafter"/>
</dbReference>
<dbReference type="Proteomes" id="UP001217500">
    <property type="component" value="Chromosome"/>
</dbReference>
<feature type="domain" description="CusB-like beta-barrel" evidence="6">
    <location>
        <begin position="258"/>
        <end position="333"/>
    </location>
</feature>